<name>A0A558C720_9PSEU</name>
<keyword evidence="3" id="KW-1185">Reference proteome</keyword>
<comment type="caution">
    <text evidence="2">The sequence shown here is derived from an EMBL/GenBank/DDBJ whole genome shotgun (WGS) entry which is preliminary data.</text>
</comment>
<evidence type="ECO:0000259" key="1">
    <source>
        <dbReference type="Pfam" id="PF13460"/>
    </source>
</evidence>
<dbReference type="PANTHER" id="PTHR43162">
    <property type="match status" value="1"/>
</dbReference>
<reference evidence="2 3" key="2">
    <citation type="submission" date="2019-08" db="EMBL/GenBank/DDBJ databases">
        <title>Amycolatopsis acidicola sp. nov., isolated from peat swamp forest soil.</title>
        <authorList>
            <person name="Srisuk N."/>
        </authorList>
    </citation>
    <scope>NUCLEOTIDE SEQUENCE [LARGE SCALE GENOMIC DNA]</scope>
    <source>
        <strain evidence="2 3">TBRC 6029</strain>
    </source>
</reference>
<evidence type="ECO:0000313" key="2">
    <source>
        <dbReference type="EMBL" id="TVT44558.1"/>
    </source>
</evidence>
<dbReference type="InterPro" id="IPR051604">
    <property type="entry name" value="Ergot_Alk_Oxidoreductase"/>
</dbReference>
<dbReference type="Pfam" id="PF13460">
    <property type="entry name" value="NAD_binding_10"/>
    <property type="match status" value="1"/>
</dbReference>
<evidence type="ECO:0000313" key="3">
    <source>
        <dbReference type="Proteomes" id="UP000320011"/>
    </source>
</evidence>
<dbReference type="InterPro" id="IPR016040">
    <property type="entry name" value="NAD(P)-bd_dom"/>
</dbReference>
<dbReference type="Gene3D" id="3.90.25.10">
    <property type="entry name" value="UDP-galactose 4-epimerase, domain 1"/>
    <property type="match status" value="1"/>
</dbReference>
<reference evidence="2 3" key="1">
    <citation type="submission" date="2019-07" db="EMBL/GenBank/DDBJ databases">
        <authorList>
            <person name="Duangmal K."/>
            <person name="Teo W.F.A."/>
        </authorList>
    </citation>
    <scope>NUCLEOTIDE SEQUENCE [LARGE SCALE GENOMIC DNA]</scope>
    <source>
        <strain evidence="2 3">TBRC 6029</strain>
    </source>
</reference>
<accession>A0A558C720</accession>
<dbReference type="InterPro" id="IPR036291">
    <property type="entry name" value="NAD(P)-bd_dom_sf"/>
</dbReference>
<sequence length="300" mass="31786">MPTAAADTRYRPGDDPGPGVLVTGGTGKVGRELVTLLRGRGVPVRVASRTPAAEDPDAVPFDWFDRDTQAAALDGQDRIFLVAPPNAADPAGPVIPFLDDAHRRGVRTVVLLSSAVPLQSRAPELAARVRDQPGGIVLRPSGFMQNFLSPHPVGRQILRDGEIRTASGEGRVGWIDVRDIAACAAALLVTDRTETEVDQRDYLLTGPQALSYTEAAAVISATAGKPVRVVHTDEDALAADLQTVGFSPEFAAIYARADAGARSGRDDVVSTVVPDLTGRPARTFEQFVRDHAARWSTAAA</sequence>
<dbReference type="SUPFAM" id="SSF51735">
    <property type="entry name" value="NAD(P)-binding Rossmann-fold domains"/>
    <property type="match status" value="1"/>
</dbReference>
<dbReference type="EMBL" id="VJWX01000225">
    <property type="protein sequence ID" value="TVT44558.1"/>
    <property type="molecule type" value="Genomic_DNA"/>
</dbReference>
<dbReference type="OrthoDB" id="3250520at2"/>
<feature type="domain" description="NAD(P)-binding" evidence="1">
    <location>
        <begin position="24"/>
        <end position="122"/>
    </location>
</feature>
<gene>
    <name evidence="2" type="ORF">FNH05_21280</name>
</gene>
<protein>
    <submittedName>
        <fullName evidence="2">Ergot alkaloid biosynthesis protein</fullName>
    </submittedName>
</protein>
<organism evidence="2 3">
    <name type="scientific">Amycolatopsis rhizosphaerae</name>
    <dbReference type="NCBI Taxonomy" id="2053003"/>
    <lineage>
        <taxon>Bacteria</taxon>
        <taxon>Bacillati</taxon>
        <taxon>Actinomycetota</taxon>
        <taxon>Actinomycetes</taxon>
        <taxon>Pseudonocardiales</taxon>
        <taxon>Pseudonocardiaceae</taxon>
        <taxon>Amycolatopsis</taxon>
    </lineage>
</organism>
<proteinExistence type="predicted"/>
<dbReference type="Gene3D" id="3.40.50.720">
    <property type="entry name" value="NAD(P)-binding Rossmann-like Domain"/>
    <property type="match status" value="1"/>
</dbReference>
<dbReference type="Proteomes" id="UP000320011">
    <property type="component" value="Unassembled WGS sequence"/>
</dbReference>
<dbReference type="AlphaFoldDB" id="A0A558C720"/>
<dbReference type="PANTHER" id="PTHR43162:SF1">
    <property type="entry name" value="PRESTALK A DIFFERENTIATION PROTEIN A"/>
    <property type="match status" value="1"/>
</dbReference>